<dbReference type="Gene3D" id="1.10.10.10">
    <property type="entry name" value="Winged helix-like DNA-binding domain superfamily/Winged helix DNA-binding domain"/>
    <property type="match status" value="1"/>
</dbReference>
<evidence type="ECO:0000256" key="2">
    <source>
        <dbReference type="ARBA" id="ARBA00023015"/>
    </source>
</evidence>
<feature type="domain" description="HTH lysR-type" evidence="5">
    <location>
        <begin position="10"/>
        <end position="67"/>
    </location>
</feature>
<protein>
    <submittedName>
        <fullName evidence="6">Transcriptional regulator</fullName>
    </submittedName>
</protein>
<evidence type="ECO:0000256" key="3">
    <source>
        <dbReference type="ARBA" id="ARBA00023125"/>
    </source>
</evidence>
<evidence type="ECO:0000256" key="1">
    <source>
        <dbReference type="ARBA" id="ARBA00009437"/>
    </source>
</evidence>
<dbReference type="Pfam" id="PF03466">
    <property type="entry name" value="LysR_substrate"/>
    <property type="match status" value="1"/>
</dbReference>
<keyword evidence="2" id="KW-0805">Transcription regulation</keyword>
<comment type="caution">
    <text evidence="6">The sequence shown here is derived from an EMBL/GenBank/DDBJ whole genome shotgun (WGS) entry which is preliminary data.</text>
</comment>
<dbReference type="Pfam" id="PF00126">
    <property type="entry name" value="HTH_1"/>
    <property type="match status" value="1"/>
</dbReference>
<keyword evidence="4" id="KW-0804">Transcription</keyword>
<dbReference type="CDD" id="cd08422">
    <property type="entry name" value="PBP2_CrgA_like"/>
    <property type="match status" value="1"/>
</dbReference>
<evidence type="ECO:0000259" key="5">
    <source>
        <dbReference type="PROSITE" id="PS50931"/>
    </source>
</evidence>
<dbReference type="PANTHER" id="PTHR30537">
    <property type="entry name" value="HTH-TYPE TRANSCRIPTIONAL REGULATOR"/>
    <property type="match status" value="1"/>
</dbReference>
<dbReference type="SUPFAM" id="SSF53850">
    <property type="entry name" value="Periplasmic binding protein-like II"/>
    <property type="match status" value="1"/>
</dbReference>
<keyword evidence="3" id="KW-0238">DNA-binding</keyword>
<evidence type="ECO:0000313" key="6">
    <source>
        <dbReference type="EMBL" id="GGB12453.1"/>
    </source>
</evidence>
<organism evidence="6 7">
    <name type="scientific">Polaromonas eurypsychrophila</name>
    <dbReference type="NCBI Taxonomy" id="1614635"/>
    <lineage>
        <taxon>Bacteria</taxon>
        <taxon>Pseudomonadati</taxon>
        <taxon>Pseudomonadota</taxon>
        <taxon>Betaproteobacteria</taxon>
        <taxon>Burkholderiales</taxon>
        <taxon>Comamonadaceae</taxon>
        <taxon>Polaromonas</taxon>
    </lineage>
</organism>
<dbReference type="EMBL" id="BMIG01000019">
    <property type="protein sequence ID" value="GGB12453.1"/>
    <property type="molecule type" value="Genomic_DNA"/>
</dbReference>
<dbReference type="PANTHER" id="PTHR30537:SF5">
    <property type="entry name" value="HTH-TYPE TRANSCRIPTIONAL ACTIVATOR TTDR-RELATED"/>
    <property type="match status" value="1"/>
</dbReference>
<dbReference type="PROSITE" id="PS50931">
    <property type="entry name" value="HTH_LYSR"/>
    <property type="match status" value="1"/>
</dbReference>
<dbReference type="InterPro" id="IPR005119">
    <property type="entry name" value="LysR_subst-bd"/>
</dbReference>
<dbReference type="InterPro" id="IPR036390">
    <property type="entry name" value="WH_DNA-bd_sf"/>
</dbReference>
<dbReference type="GO" id="GO:0003677">
    <property type="term" value="F:DNA binding"/>
    <property type="evidence" value="ECO:0007669"/>
    <property type="project" value="UniProtKB-KW"/>
</dbReference>
<evidence type="ECO:0000313" key="7">
    <source>
        <dbReference type="Proteomes" id="UP000620596"/>
    </source>
</evidence>
<comment type="similarity">
    <text evidence="1">Belongs to the LysR transcriptional regulatory family.</text>
</comment>
<name>A0A916SRB8_9BURK</name>
<keyword evidence="7" id="KW-1185">Reference proteome</keyword>
<dbReference type="AlphaFoldDB" id="A0A916SRB8"/>
<reference evidence="6" key="2">
    <citation type="submission" date="2020-09" db="EMBL/GenBank/DDBJ databases">
        <authorList>
            <person name="Sun Q."/>
            <person name="Zhou Y."/>
        </authorList>
    </citation>
    <scope>NUCLEOTIDE SEQUENCE</scope>
    <source>
        <strain evidence="6">CGMCC 1.15322</strain>
    </source>
</reference>
<dbReference type="InterPro" id="IPR058163">
    <property type="entry name" value="LysR-type_TF_proteobact-type"/>
</dbReference>
<reference evidence="6" key="1">
    <citation type="journal article" date="2014" name="Int. J. Syst. Evol. Microbiol.">
        <title>Complete genome sequence of Corynebacterium casei LMG S-19264T (=DSM 44701T), isolated from a smear-ripened cheese.</title>
        <authorList>
            <consortium name="US DOE Joint Genome Institute (JGI-PGF)"/>
            <person name="Walter F."/>
            <person name="Albersmeier A."/>
            <person name="Kalinowski J."/>
            <person name="Ruckert C."/>
        </authorList>
    </citation>
    <scope>NUCLEOTIDE SEQUENCE</scope>
    <source>
        <strain evidence="6">CGMCC 1.15322</strain>
    </source>
</reference>
<dbReference type="GO" id="GO:0003700">
    <property type="term" value="F:DNA-binding transcription factor activity"/>
    <property type="evidence" value="ECO:0007669"/>
    <property type="project" value="InterPro"/>
</dbReference>
<accession>A0A916SRB8</accession>
<proteinExistence type="inferred from homology"/>
<dbReference type="InterPro" id="IPR000847">
    <property type="entry name" value="LysR_HTH_N"/>
</dbReference>
<sequence length="341" mass="37266">MSESSRRKQLQSDDLSLFVLTVEHGSFAAAAMAAGLTPTAVSKRVAKLEQRLGVRLLARTTRSLKLTESGIIYFERARRIAVDIRTAEQAAQLTSDQARGTLRINCPAAFSEKQLTRLIPEFLQRYPNVRISLIVGDRSPVGGEFEDDLVIRSAVAPLAGLHSHCLSSNRWVVCAAPSYLQAWGTPMRASDLQQHNCLIVSGSGLTSEEWLFESDQSVHPVRVAGNFGGFGSAVYETVKTGLGIAKLPEFLVAADIREQRLHELLSDAMPSENRSMYLSYRRDRPVPAKTSAFVHFLLDRIAGRPPWALAAQEAQDGPGISPLLRALPKGESVAPARPLQA</sequence>
<dbReference type="FunFam" id="1.10.10.10:FF:000001">
    <property type="entry name" value="LysR family transcriptional regulator"/>
    <property type="match status" value="1"/>
</dbReference>
<dbReference type="InterPro" id="IPR036388">
    <property type="entry name" value="WH-like_DNA-bd_sf"/>
</dbReference>
<dbReference type="RefSeq" id="WP_188709968.1">
    <property type="nucleotide sequence ID" value="NZ_BMIG01000019.1"/>
</dbReference>
<evidence type="ECO:0000256" key="4">
    <source>
        <dbReference type="ARBA" id="ARBA00023163"/>
    </source>
</evidence>
<dbReference type="Gene3D" id="3.40.190.290">
    <property type="match status" value="1"/>
</dbReference>
<gene>
    <name evidence="6" type="ORF">GCM10011496_36700</name>
</gene>
<dbReference type="Proteomes" id="UP000620596">
    <property type="component" value="Unassembled WGS sequence"/>
</dbReference>
<dbReference type="SUPFAM" id="SSF46785">
    <property type="entry name" value="Winged helix' DNA-binding domain"/>
    <property type="match status" value="1"/>
</dbReference>